<dbReference type="PROSITE" id="PS52016">
    <property type="entry name" value="TONB_DEPENDENT_REC_3"/>
    <property type="match status" value="1"/>
</dbReference>
<dbReference type="InterPro" id="IPR008969">
    <property type="entry name" value="CarboxyPept-like_regulatory"/>
</dbReference>
<keyword evidence="2 8" id="KW-0813">Transport</keyword>
<keyword evidence="6 8" id="KW-0472">Membrane</keyword>
<dbReference type="Gene3D" id="2.170.130.10">
    <property type="entry name" value="TonB-dependent receptor, plug domain"/>
    <property type="match status" value="1"/>
</dbReference>
<evidence type="ECO:0000256" key="6">
    <source>
        <dbReference type="ARBA" id="ARBA00023136"/>
    </source>
</evidence>
<organism evidence="12 13">
    <name type="scientific">Flavivirga spongiicola</name>
    <dbReference type="NCBI Taxonomy" id="421621"/>
    <lineage>
        <taxon>Bacteria</taxon>
        <taxon>Pseudomonadati</taxon>
        <taxon>Bacteroidota</taxon>
        <taxon>Flavobacteriia</taxon>
        <taxon>Flavobacteriales</taxon>
        <taxon>Flavobacteriaceae</taxon>
        <taxon>Flavivirga</taxon>
    </lineage>
</organism>
<evidence type="ECO:0000256" key="9">
    <source>
        <dbReference type="RuleBase" id="RU003357"/>
    </source>
</evidence>
<evidence type="ECO:0000256" key="1">
    <source>
        <dbReference type="ARBA" id="ARBA00004571"/>
    </source>
</evidence>
<evidence type="ECO:0000313" key="12">
    <source>
        <dbReference type="EMBL" id="MEF3832779.1"/>
    </source>
</evidence>
<comment type="caution">
    <text evidence="12">The sequence shown here is derived from an EMBL/GenBank/DDBJ whole genome shotgun (WGS) entry which is preliminary data.</text>
</comment>
<proteinExistence type="inferred from homology"/>
<keyword evidence="3 8" id="KW-1134">Transmembrane beta strand</keyword>
<comment type="similarity">
    <text evidence="8 9">Belongs to the TonB-dependent receptor family.</text>
</comment>
<dbReference type="NCBIfam" id="TIGR04057">
    <property type="entry name" value="SusC_RagA_signa"/>
    <property type="match status" value="1"/>
</dbReference>
<dbReference type="InterPro" id="IPR012910">
    <property type="entry name" value="Plug_dom"/>
</dbReference>
<evidence type="ECO:0000256" key="3">
    <source>
        <dbReference type="ARBA" id="ARBA00022452"/>
    </source>
</evidence>
<evidence type="ECO:0000256" key="4">
    <source>
        <dbReference type="ARBA" id="ARBA00022692"/>
    </source>
</evidence>
<protein>
    <submittedName>
        <fullName evidence="12">SusC/RagA family TonB-linked outer membrane protein</fullName>
    </submittedName>
</protein>
<dbReference type="Proteomes" id="UP001337305">
    <property type="component" value="Unassembled WGS sequence"/>
</dbReference>
<dbReference type="InterPro" id="IPR039426">
    <property type="entry name" value="TonB-dep_rcpt-like"/>
</dbReference>
<dbReference type="Gene3D" id="2.60.40.1120">
    <property type="entry name" value="Carboxypeptidase-like, regulatory domain"/>
    <property type="match status" value="1"/>
</dbReference>
<evidence type="ECO:0000256" key="5">
    <source>
        <dbReference type="ARBA" id="ARBA00023077"/>
    </source>
</evidence>
<reference evidence="12 13" key="1">
    <citation type="submission" date="2022-09" db="EMBL/GenBank/DDBJ databases">
        <title>Genome sequencing of Flavivirga sp. MEBiC05379.</title>
        <authorList>
            <person name="Oh H.-M."/>
            <person name="Kwon K.K."/>
            <person name="Park M.J."/>
            <person name="Yang S.-H."/>
        </authorList>
    </citation>
    <scope>NUCLEOTIDE SEQUENCE [LARGE SCALE GENOMIC DNA]</scope>
    <source>
        <strain evidence="12 13">MEBiC05379</strain>
    </source>
</reference>
<dbReference type="Gene3D" id="2.40.170.20">
    <property type="entry name" value="TonB-dependent receptor, beta-barrel domain"/>
    <property type="match status" value="1"/>
</dbReference>
<keyword evidence="7 8" id="KW-0998">Cell outer membrane</keyword>
<dbReference type="SUPFAM" id="SSF56935">
    <property type="entry name" value="Porins"/>
    <property type="match status" value="1"/>
</dbReference>
<dbReference type="Pfam" id="PF13715">
    <property type="entry name" value="CarbopepD_reg_2"/>
    <property type="match status" value="1"/>
</dbReference>
<sequence>MRTFIFLFCSTVFSFSSTGVFSQNTKIEIDTDKTITIDEVFSIIKQQTDFNFIYKSDIFKDYPKIDVKKGIIKANRLLEKSLSKGDFKFNISSKNTIIIRQASDLQSINVSGQITDANKLPLAGITVYVSNRQPATGKISSDFIIRGTTTDFDGKFSIKADIGSYLVASGLGYEMSSLEIVASQTVYNFVLNEKTDVLDEVIIVSTGYQEISRERSTGAFVGVTKKQLEKPASSISERLVGQVAGLQSTINADGSIDFEIRGQSSLFVGGQPLIVYDGFPIEGGFETINPNDVESITVLKDAAAASIWGARSAGGVIVVTSKKAKQGKTSVSVSSFIKASPKLDIDYTTGWASSREVLDYEQRGFDTNFFGSVFGGPPSASVFAVSRPYSLGITAMNEARLGRITDAERDATLTRLADSNNRGQIEDFLLDVPMTKQYNVSVSGGTETMKNRLTLLFEDNNTFFKGTESKKYQIDFASNVKLNKRLRFDFAGMLQGTDGDNNGTNLNFIRSLAPYDMLVNPDGSLVDMSYLTYYKPNLDAFVPTELFPDSDWSFNPIRDINEKDLNTKQLNYRIQAGLTLEILEGLNLSSKIQYETFKVETENYFKEGSFDVRRFVNETSSWNFSPSAPTQNVPSGGVLQQNESTTNAYNFRNQLSFNRTFLDKHTVSLVAGSEITERVTKFTRNPDAFGYNGDKLTTAEIDAPDGATLWNGFPFRFAGFFYPFRATNNVHSFSENTRRFFSLYGNAAYTFDNKYTVSGSYRTDASNIIADDPSLRYNPFWSVGTSWNAHNESFLQGTSWLDRLKVRATLGYNGNLAGSDSFEPLISLSQTPDISSGEIEASISSFGNPNLRWERTRTLNLGLDFSILNRKLYGSLELYNRKSSSLIVTQSISAVNGTTNQRFNNGEMVNKGFEITLGTTIPIKGNDIVWSGSVNFAHNDNEITKFFKSDYQSFDLAWEVFFNDNTTAFVEGYDANTMWSYQYAGLTNVGTDANPILKPSIFIEDGEQATLLGFPPGEATNYFKPQGTTKAPTIVGMRNSFKIYDFDFSFIVTGKFGHVFRRQGFNYSGITGGNTFVNTKYNEVANGDPNQIIPIPDSEGRYFFYDRFYNNMDYLTADASHIRFQEISLSYALPKKITDKLGINSLNIYAQANNIGTILFNDFGEDPEYPIGNLKLQKSFTFGMNFNF</sequence>
<dbReference type="InterPro" id="IPR023997">
    <property type="entry name" value="TonB-dep_OMP_SusC/RagA_CS"/>
</dbReference>
<keyword evidence="5 9" id="KW-0798">TonB box</keyword>
<evidence type="ECO:0000313" key="13">
    <source>
        <dbReference type="Proteomes" id="UP001337305"/>
    </source>
</evidence>
<feature type="domain" description="TonB-dependent receptor-like beta-barrel" evidence="10">
    <location>
        <begin position="615"/>
        <end position="979"/>
    </location>
</feature>
<dbReference type="InterPro" id="IPR000531">
    <property type="entry name" value="Beta-barrel_TonB"/>
</dbReference>
<evidence type="ECO:0000256" key="2">
    <source>
        <dbReference type="ARBA" id="ARBA00022448"/>
    </source>
</evidence>
<dbReference type="Pfam" id="PF07715">
    <property type="entry name" value="Plug"/>
    <property type="match status" value="1"/>
</dbReference>
<accession>A0ABU7XQK1</accession>
<gene>
    <name evidence="12" type="ORF">N1F79_06535</name>
</gene>
<comment type="subcellular location">
    <subcellularLocation>
        <location evidence="1 8">Cell outer membrane</location>
        <topology evidence="1 8">Multi-pass membrane protein</topology>
    </subcellularLocation>
</comment>
<dbReference type="EMBL" id="JAODOP010000004">
    <property type="protein sequence ID" value="MEF3832779.1"/>
    <property type="molecule type" value="Genomic_DNA"/>
</dbReference>
<evidence type="ECO:0000256" key="8">
    <source>
        <dbReference type="PROSITE-ProRule" id="PRU01360"/>
    </source>
</evidence>
<evidence type="ECO:0000259" key="10">
    <source>
        <dbReference type="Pfam" id="PF00593"/>
    </source>
</evidence>
<name>A0ABU7XQK1_9FLAO</name>
<dbReference type="NCBIfam" id="TIGR04056">
    <property type="entry name" value="OMP_RagA_SusC"/>
    <property type="match status" value="1"/>
</dbReference>
<dbReference type="InterPro" id="IPR037066">
    <property type="entry name" value="Plug_dom_sf"/>
</dbReference>
<dbReference type="InterPro" id="IPR036942">
    <property type="entry name" value="Beta-barrel_TonB_sf"/>
</dbReference>
<keyword evidence="4 8" id="KW-0812">Transmembrane</keyword>
<evidence type="ECO:0000259" key="11">
    <source>
        <dbReference type="Pfam" id="PF07715"/>
    </source>
</evidence>
<dbReference type="Pfam" id="PF00593">
    <property type="entry name" value="TonB_dep_Rec_b-barrel"/>
    <property type="match status" value="1"/>
</dbReference>
<dbReference type="InterPro" id="IPR023996">
    <property type="entry name" value="TonB-dep_OMP_SusC/RagA"/>
</dbReference>
<dbReference type="RefSeq" id="WP_303305149.1">
    <property type="nucleotide sequence ID" value="NZ_JAODOP010000004.1"/>
</dbReference>
<feature type="domain" description="TonB-dependent receptor plug" evidence="11">
    <location>
        <begin position="217"/>
        <end position="316"/>
    </location>
</feature>
<keyword evidence="13" id="KW-1185">Reference proteome</keyword>
<evidence type="ECO:0000256" key="7">
    <source>
        <dbReference type="ARBA" id="ARBA00023237"/>
    </source>
</evidence>
<dbReference type="SUPFAM" id="SSF49464">
    <property type="entry name" value="Carboxypeptidase regulatory domain-like"/>
    <property type="match status" value="1"/>
</dbReference>